<evidence type="ECO:0000256" key="5">
    <source>
        <dbReference type="ARBA" id="ARBA00023136"/>
    </source>
</evidence>
<dbReference type="RefSeq" id="WP_377069436.1">
    <property type="nucleotide sequence ID" value="NZ_JBHSJJ010000028.1"/>
</dbReference>
<keyword evidence="3 6" id="KW-0812">Transmembrane</keyword>
<feature type="transmembrane region" description="Helical" evidence="6">
    <location>
        <begin position="423"/>
        <end position="446"/>
    </location>
</feature>
<feature type="transmembrane region" description="Helical" evidence="6">
    <location>
        <begin position="379"/>
        <end position="402"/>
    </location>
</feature>
<feature type="transmembrane region" description="Helical" evidence="6">
    <location>
        <begin position="691"/>
        <end position="716"/>
    </location>
</feature>
<evidence type="ECO:0000259" key="7">
    <source>
        <dbReference type="Pfam" id="PF02687"/>
    </source>
</evidence>
<accession>A0ABV9T961</accession>
<dbReference type="Pfam" id="PF02687">
    <property type="entry name" value="FtsX"/>
    <property type="match status" value="2"/>
</dbReference>
<dbReference type="EMBL" id="JBHSJJ010000028">
    <property type="protein sequence ID" value="MFC4875021.1"/>
    <property type="molecule type" value="Genomic_DNA"/>
</dbReference>
<comment type="subcellular location">
    <subcellularLocation>
        <location evidence="1">Cell membrane</location>
        <topology evidence="1">Multi-pass membrane protein</topology>
    </subcellularLocation>
</comment>
<feature type="transmembrane region" description="Helical" evidence="6">
    <location>
        <begin position="334"/>
        <end position="359"/>
    </location>
</feature>
<evidence type="ECO:0000256" key="6">
    <source>
        <dbReference type="SAM" id="Phobius"/>
    </source>
</evidence>
<evidence type="ECO:0000256" key="1">
    <source>
        <dbReference type="ARBA" id="ARBA00004651"/>
    </source>
</evidence>
<feature type="transmembrane region" description="Helical" evidence="6">
    <location>
        <begin position="285"/>
        <end position="314"/>
    </location>
</feature>
<dbReference type="InterPro" id="IPR003838">
    <property type="entry name" value="ABC3_permease_C"/>
</dbReference>
<keyword evidence="10" id="KW-1185">Reference proteome</keyword>
<keyword evidence="4 6" id="KW-1133">Transmembrane helix</keyword>
<evidence type="ECO:0000259" key="8">
    <source>
        <dbReference type="Pfam" id="PF12704"/>
    </source>
</evidence>
<feature type="domain" description="MacB-like periplasmic core" evidence="8">
    <location>
        <begin position="20"/>
        <end position="240"/>
    </location>
</feature>
<reference evidence="10" key="1">
    <citation type="journal article" date="2019" name="Int. J. Syst. Evol. Microbiol.">
        <title>The Global Catalogue of Microorganisms (GCM) 10K type strain sequencing project: providing services to taxonomists for standard genome sequencing and annotation.</title>
        <authorList>
            <consortium name="The Broad Institute Genomics Platform"/>
            <consortium name="The Broad Institute Genome Sequencing Center for Infectious Disease"/>
            <person name="Wu L."/>
            <person name="Ma J."/>
        </authorList>
    </citation>
    <scope>NUCLEOTIDE SEQUENCE [LARGE SCALE GENOMIC DNA]</scope>
    <source>
        <strain evidence="10">CGMCC 4.7466</strain>
    </source>
</reference>
<dbReference type="Pfam" id="PF12704">
    <property type="entry name" value="MacB_PCD"/>
    <property type="match status" value="1"/>
</dbReference>
<comment type="caution">
    <text evidence="9">The sequence shown here is derived from an EMBL/GenBank/DDBJ whole genome shotgun (WGS) entry which is preliminary data.</text>
</comment>
<keyword evidence="5 6" id="KW-0472">Membrane</keyword>
<dbReference type="InterPro" id="IPR050250">
    <property type="entry name" value="Macrolide_Exporter_MacB"/>
</dbReference>
<evidence type="ECO:0000256" key="4">
    <source>
        <dbReference type="ARBA" id="ARBA00022989"/>
    </source>
</evidence>
<feature type="domain" description="ABC3 transporter permease C-terminal" evidence="7">
    <location>
        <begin position="696"/>
        <end position="806"/>
    </location>
</feature>
<feature type="domain" description="ABC3 transporter permease C-terminal" evidence="7">
    <location>
        <begin position="292"/>
        <end position="402"/>
    </location>
</feature>
<keyword evidence="2" id="KW-1003">Cell membrane</keyword>
<evidence type="ECO:0000256" key="3">
    <source>
        <dbReference type="ARBA" id="ARBA00022692"/>
    </source>
</evidence>
<evidence type="ECO:0000313" key="9">
    <source>
        <dbReference type="EMBL" id="MFC4875021.1"/>
    </source>
</evidence>
<evidence type="ECO:0000256" key="2">
    <source>
        <dbReference type="ARBA" id="ARBA00022475"/>
    </source>
</evidence>
<evidence type="ECO:0000313" key="10">
    <source>
        <dbReference type="Proteomes" id="UP001595818"/>
    </source>
</evidence>
<proteinExistence type="predicted"/>
<feature type="transmembrane region" description="Helical" evidence="6">
    <location>
        <begin position="782"/>
        <end position="805"/>
    </location>
</feature>
<dbReference type="PANTHER" id="PTHR30572">
    <property type="entry name" value="MEMBRANE COMPONENT OF TRANSPORTER-RELATED"/>
    <property type="match status" value="1"/>
</dbReference>
<dbReference type="PANTHER" id="PTHR30572:SF18">
    <property type="entry name" value="ABC-TYPE MACROLIDE FAMILY EXPORT SYSTEM PERMEASE COMPONENT 2"/>
    <property type="match status" value="1"/>
</dbReference>
<name>A0ABV9T961_9BACT</name>
<feature type="transmembrane region" description="Helical" evidence="6">
    <location>
        <begin position="21"/>
        <end position="41"/>
    </location>
</feature>
<dbReference type="InterPro" id="IPR025857">
    <property type="entry name" value="MacB_PCD"/>
</dbReference>
<sequence length="814" mass="92086">MLKHYFHITIRNIRKNLVFSLINFLGLSVGLSVSVIILLFVQFEWSFDDFHQDADRIFRLKRFEMFDDGMVQSFATPYILGEVVENEFPQVQKSTRLMQASRPFKLPDETEYRQPISFVSQQFLEIFGFELEEGDIAPLFAGKYDIILTETAAKRYFGQQTALGKVVEMQLMDDFIPFTVRGVMKDVPANSSIAVQALVSDELLRDMYSEGALHNWFNVMTDTYVKTHSAGDKAALRNGMEPMMQRVLGDYYREGHYYFEPYALEDLHFHTGENPGNIRVTNPRMLYVLLALGLIVLVLGAINFTTMAIGKAVVRAKEVGVRKSMGADRGQLTFQFMFESMVVTVLSFMLALVLAELLLPNFNTLFETNLSIDYSWRQLGLMAGLLIVLTAMAGGFPAFYMAGMRSIQALKGSYSVSFGKQALRKGLVGFQFFLSFLIICCTLVMYRQMEVIRNHNLGFQAEQLFVVPVGYEGSESFTNRLKNSFDKANLFRERLKERTDVADAALSVSLFGSGDWWRAGFTNSDGKQFFFRLNFVAGDYLNTMGIQLAEGRNFYEDITFDSGAVMVNERFAEQMGWQSLEEAQLPPSANFDTHQVIGILKDFNHASLYEEISPVLLSRNPRLILEGINDIEISRSNAMVLVRSATVSQENFIAMLKEEYGKIYPGENFAYYPFSEFVFEEYQNEERLSQMVTYTAFLAIMIAVMGLIAFTAMTVAGRLREVGIRKVLGASPSSITWLFNKEFLTITLVGILLAIPVAVWLMQGWLQQFAVREWPSVTTFALTIAGGIALTLVLVTLQALSASFINPVKTIKNE</sequence>
<organism evidence="9 10">
    <name type="scientific">Negadavirga shengliensis</name>
    <dbReference type="NCBI Taxonomy" id="1389218"/>
    <lineage>
        <taxon>Bacteria</taxon>
        <taxon>Pseudomonadati</taxon>
        <taxon>Bacteroidota</taxon>
        <taxon>Cytophagia</taxon>
        <taxon>Cytophagales</taxon>
        <taxon>Cyclobacteriaceae</taxon>
        <taxon>Negadavirga</taxon>
    </lineage>
</organism>
<feature type="transmembrane region" description="Helical" evidence="6">
    <location>
        <begin position="743"/>
        <end position="762"/>
    </location>
</feature>
<protein>
    <submittedName>
        <fullName evidence="9">ABC transporter permease</fullName>
    </submittedName>
</protein>
<gene>
    <name evidence="9" type="ORF">ACFPFU_25180</name>
</gene>
<dbReference type="Proteomes" id="UP001595818">
    <property type="component" value="Unassembled WGS sequence"/>
</dbReference>